<dbReference type="GeneID" id="19201086"/>
<feature type="region of interest" description="Disordered" evidence="1">
    <location>
        <begin position="313"/>
        <end position="333"/>
    </location>
</feature>
<feature type="compositionally biased region" description="Basic and acidic residues" evidence="1">
    <location>
        <begin position="313"/>
        <end position="324"/>
    </location>
</feature>
<protein>
    <submittedName>
        <fullName evidence="2">Uncharacterized protein</fullName>
    </submittedName>
</protein>
<feature type="region of interest" description="Disordered" evidence="1">
    <location>
        <begin position="1"/>
        <end position="28"/>
    </location>
</feature>
<feature type="compositionally biased region" description="Basic residues" evidence="1">
    <location>
        <begin position="111"/>
        <end position="132"/>
    </location>
</feature>
<feature type="region of interest" description="Disordered" evidence="1">
    <location>
        <begin position="525"/>
        <end position="565"/>
    </location>
</feature>
<comment type="caution">
    <text evidence="2">The sequence shown here is derived from an EMBL/GenBank/DDBJ whole genome shotgun (WGS) entry which is preliminary data.</text>
</comment>
<organism evidence="2 3">
    <name type="scientific">Coniophora puteana (strain RWD-64-598)</name>
    <name type="common">Brown rot fungus</name>
    <dbReference type="NCBI Taxonomy" id="741705"/>
    <lineage>
        <taxon>Eukaryota</taxon>
        <taxon>Fungi</taxon>
        <taxon>Dikarya</taxon>
        <taxon>Basidiomycota</taxon>
        <taxon>Agaricomycotina</taxon>
        <taxon>Agaricomycetes</taxon>
        <taxon>Agaricomycetidae</taxon>
        <taxon>Boletales</taxon>
        <taxon>Coniophorineae</taxon>
        <taxon>Coniophoraceae</taxon>
        <taxon>Coniophora</taxon>
    </lineage>
</organism>
<dbReference type="OrthoDB" id="3166447at2759"/>
<reference evidence="3" key="1">
    <citation type="journal article" date="2012" name="Science">
        <title>The Paleozoic origin of enzymatic lignin decomposition reconstructed from 31 fungal genomes.</title>
        <authorList>
            <person name="Floudas D."/>
            <person name="Binder M."/>
            <person name="Riley R."/>
            <person name="Barry K."/>
            <person name="Blanchette R.A."/>
            <person name="Henrissat B."/>
            <person name="Martinez A.T."/>
            <person name="Otillar R."/>
            <person name="Spatafora J.W."/>
            <person name="Yadav J.S."/>
            <person name="Aerts A."/>
            <person name="Benoit I."/>
            <person name="Boyd A."/>
            <person name="Carlson A."/>
            <person name="Copeland A."/>
            <person name="Coutinho P.M."/>
            <person name="de Vries R.P."/>
            <person name="Ferreira P."/>
            <person name="Findley K."/>
            <person name="Foster B."/>
            <person name="Gaskell J."/>
            <person name="Glotzer D."/>
            <person name="Gorecki P."/>
            <person name="Heitman J."/>
            <person name="Hesse C."/>
            <person name="Hori C."/>
            <person name="Igarashi K."/>
            <person name="Jurgens J.A."/>
            <person name="Kallen N."/>
            <person name="Kersten P."/>
            <person name="Kohler A."/>
            <person name="Kuees U."/>
            <person name="Kumar T.K.A."/>
            <person name="Kuo A."/>
            <person name="LaButti K."/>
            <person name="Larrondo L.F."/>
            <person name="Lindquist E."/>
            <person name="Ling A."/>
            <person name="Lombard V."/>
            <person name="Lucas S."/>
            <person name="Lundell T."/>
            <person name="Martin R."/>
            <person name="McLaughlin D.J."/>
            <person name="Morgenstern I."/>
            <person name="Morin E."/>
            <person name="Murat C."/>
            <person name="Nagy L.G."/>
            <person name="Nolan M."/>
            <person name="Ohm R.A."/>
            <person name="Patyshakuliyeva A."/>
            <person name="Rokas A."/>
            <person name="Ruiz-Duenas F.J."/>
            <person name="Sabat G."/>
            <person name="Salamov A."/>
            <person name="Samejima M."/>
            <person name="Schmutz J."/>
            <person name="Slot J.C."/>
            <person name="St John F."/>
            <person name="Stenlid J."/>
            <person name="Sun H."/>
            <person name="Sun S."/>
            <person name="Syed K."/>
            <person name="Tsang A."/>
            <person name="Wiebenga A."/>
            <person name="Young D."/>
            <person name="Pisabarro A."/>
            <person name="Eastwood D.C."/>
            <person name="Martin F."/>
            <person name="Cullen D."/>
            <person name="Grigoriev I.V."/>
            <person name="Hibbett D.S."/>
        </authorList>
    </citation>
    <scope>NUCLEOTIDE SEQUENCE [LARGE SCALE GENOMIC DNA]</scope>
    <source>
        <strain evidence="3">RWD-64-598 SS2</strain>
    </source>
</reference>
<feature type="region of interest" description="Disordered" evidence="1">
    <location>
        <begin position="51"/>
        <end position="73"/>
    </location>
</feature>
<evidence type="ECO:0000313" key="3">
    <source>
        <dbReference type="Proteomes" id="UP000053558"/>
    </source>
</evidence>
<evidence type="ECO:0000256" key="1">
    <source>
        <dbReference type="SAM" id="MobiDB-lite"/>
    </source>
</evidence>
<dbReference type="EMBL" id="JH711580">
    <property type="protein sequence ID" value="EIW79443.1"/>
    <property type="molecule type" value="Genomic_DNA"/>
</dbReference>
<gene>
    <name evidence="2" type="ORF">CONPUDRAFT_137821</name>
</gene>
<feature type="compositionally biased region" description="Polar residues" evidence="1">
    <location>
        <begin position="471"/>
        <end position="487"/>
    </location>
</feature>
<name>A0A5M3MK55_CONPW</name>
<dbReference type="RefSeq" id="XP_007769862.1">
    <property type="nucleotide sequence ID" value="XM_007771672.1"/>
</dbReference>
<evidence type="ECO:0000313" key="2">
    <source>
        <dbReference type="EMBL" id="EIW79443.1"/>
    </source>
</evidence>
<feature type="compositionally biased region" description="Low complexity" evidence="1">
    <location>
        <begin position="64"/>
        <end position="73"/>
    </location>
</feature>
<dbReference type="AlphaFoldDB" id="A0A5M3MK55"/>
<feature type="compositionally biased region" description="Basic and acidic residues" evidence="1">
    <location>
        <begin position="535"/>
        <end position="565"/>
    </location>
</feature>
<accession>A0A5M3MK55</accession>
<dbReference type="KEGG" id="cput:CONPUDRAFT_137821"/>
<keyword evidence="3" id="KW-1185">Reference proteome</keyword>
<proteinExistence type="predicted"/>
<dbReference type="Proteomes" id="UP000053558">
    <property type="component" value="Unassembled WGS sequence"/>
</dbReference>
<feature type="region of interest" description="Disordered" evidence="1">
    <location>
        <begin position="105"/>
        <end position="141"/>
    </location>
</feature>
<dbReference type="OMA" id="WTAGGYV"/>
<sequence>MQPIPVSFGGAGHSPVFPSGGGSGRRLSDPKAAAALGYGQLGSGVRISTSTTTFHSHRSHHSHTSASSYSSSSSSGSSAAAVAVAAAAVDAYGDYHIPTSLCDAQLDHPKTSRRHPKRSGIPHAGAHKRPSARRMQSDHGGETALRTAVSKLIAVKARPFTVSGQIPLDPTTLVLFFRSKSGITHSLDFPVDVDYDTPPALDVLISACQSTPIPDAVDSFYYPSQLPLTATVEIANHPITDALRNTLFPLMPPGTHLIAVRDRLEVTVAGGDIGPQSAAGILGHSDGRIATVVVTLPIRFTGGALVVRDAADSNEERFGGRSEPGEDDEDDSRDPDIIEWTAFLAECSYEVERVNSGCRMCITYGIHARSFGAGPGVEPLIGPSDRFLDCLSQVLNLSRGRKIAFHLTQEYVANPEDALAETLVPQLKGSDSILYHALKIYKLAPELHWAAGDFIWPIDRAVDTEAHDGSDPTSQLPSSVPRTGTTPPSFPVPALPTPVASPLRAIRHPFSPHSDVSSLAEDFQDGLAFGSPTDSSRDGGFRDHRDGFRESRSDRERERESRAELKRRMMASGAVPLDDAEITIASDWAPGPITKLRVPFVSGASGELGRLVVNVLLATYVP</sequence>
<feature type="region of interest" description="Disordered" evidence="1">
    <location>
        <begin position="465"/>
        <end position="496"/>
    </location>
</feature>